<proteinExistence type="predicted"/>
<gene>
    <name evidence="3" type="ORF">NYM_LOCUS23854</name>
</gene>
<dbReference type="SUPFAM" id="SSF48371">
    <property type="entry name" value="ARM repeat"/>
    <property type="match status" value="1"/>
</dbReference>
<name>A0A5K1F725_9MAGN</name>
<dbReference type="InterPro" id="IPR021133">
    <property type="entry name" value="HEAT_type_2"/>
</dbReference>
<dbReference type="PANTHER" id="PTHR46241:SF1">
    <property type="entry name" value="OUTER DYNEIN ARM-DOCKING COMPLEX SUBUNIT 2"/>
    <property type="match status" value="1"/>
</dbReference>
<dbReference type="PROSITE" id="PS50077">
    <property type="entry name" value="HEAT_REPEAT"/>
    <property type="match status" value="1"/>
</dbReference>
<dbReference type="Pfam" id="PF00514">
    <property type="entry name" value="Arm"/>
    <property type="match status" value="2"/>
</dbReference>
<reference evidence="3" key="1">
    <citation type="submission" date="2019-09" db="EMBL/GenBank/DDBJ databases">
        <authorList>
            <person name="Zhang L."/>
        </authorList>
    </citation>
    <scope>NUCLEOTIDE SEQUENCE</scope>
</reference>
<dbReference type="PANTHER" id="PTHR46241">
    <property type="entry name" value="ARMADILLO REPEAT-CONTAINING PROTEIN 4 ARMC4"/>
    <property type="match status" value="1"/>
</dbReference>
<dbReference type="InterPro" id="IPR016024">
    <property type="entry name" value="ARM-type_fold"/>
</dbReference>
<dbReference type="OMA" id="SRWYLLE"/>
<dbReference type="InterPro" id="IPR000225">
    <property type="entry name" value="Armadillo"/>
</dbReference>
<dbReference type="AlphaFoldDB" id="A0A5K1F725"/>
<dbReference type="PROSITE" id="PS50176">
    <property type="entry name" value="ARM_REPEAT"/>
    <property type="match status" value="1"/>
</dbReference>
<dbReference type="EMBL" id="LR721785">
    <property type="protein sequence ID" value="VVW60311.1"/>
    <property type="molecule type" value="Genomic_DNA"/>
</dbReference>
<evidence type="ECO:0008006" key="4">
    <source>
        <dbReference type="Google" id="ProtNLM"/>
    </source>
</evidence>
<dbReference type="OrthoDB" id="409644at2759"/>
<dbReference type="Gramene" id="NC7G0289300.1">
    <property type="protein sequence ID" value="NC7G0289300.1:cds"/>
    <property type="gene ID" value="NC7G0289300"/>
</dbReference>
<protein>
    <recommendedName>
        <fullName evidence="4">Armadillo repeat-containing domain-containing protein</fullName>
    </recommendedName>
</protein>
<feature type="repeat" description="HEAT" evidence="1">
    <location>
        <begin position="389"/>
        <end position="417"/>
    </location>
</feature>
<feature type="repeat" description="ARM" evidence="2">
    <location>
        <begin position="388"/>
        <end position="416"/>
    </location>
</feature>
<dbReference type="Gene3D" id="1.25.10.10">
    <property type="entry name" value="Leucine-rich Repeat Variant"/>
    <property type="match status" value="3"/>
</dbReference>
<accession>A0A5K1F725</accession>
<evidence type="ECO:0000313" key="3">
    <source>
        <dbReference type="EMBL" id="VVW60311.1"/>
    </source>
</evidence>
<organism evidence="3">
    <name type="scientific">Nymphaea colorata</name>
    <name type="common">pocket water lily</name>
    <dbReference type="NCBI Taxonomy" id="210225"/>
    <lineage>
        <taxon>Eukaryota</taxon>
        <taxon>Viridiplantae</taxon>
        <taxon>Streptophyta</taxon>
        <taxon>Embryophyta</taxon>
        <taxon>Tracheophyta</taxon>
        <taxon>Spermatophyta</taxon>
        <taxon>Magnoliopsida</taxon>
        <taxon>Nymphaeales</taxon>
        <taxon>Nymphaeaceae</taxon>
        <taxon>Nymphaea</taxon>
    </lineage>
</organism>
<evidence type="ECO:0000256" key="1">
    <source>
        <dbReference type="PROSITE-ProRule" id="PRU00103"/>
    </source>
</evidence>
<evidence type="ECO:0000256" key="2">
    <source>
        <dbReference type="PROSITE-ProRule" id="PRU00259"/>
    </source>
</evidence>
<dbReference type="SMART" id="SM00185">
    <property type="entry name" value="ARM"/>
    <property type="match status" value="6"/>
</dbReference>
<sequence length="470" mass="51415">MDGAEVHESSTSLDVDTDWEGMRETYLKLLECGSEVCRIRGTILLGKRSKIAPETVLEPLVPILVEHLDVAQFDHPRSIQEAAAYCIMCFARRSDNLCRLIGQSGAVQHLLRLLVQSEAGHRKTLARSLREIIICSSQNRMILIRHNGLQVVISLMDSSSGTTRRCFAEILSAMAMLRDMRRAIVGTGSLPLLIEAAGVGVMASRARAVTAIGMIGRTRTSRQLLVDAGVIPVLVGLMREGDPTLKIVAANTLGIVSAHVDFIRPVALAGAIPLIVELLEGTESIGKEIAEDVLCVLAVAEENAVAIAAHMVTILRQSNDAAKAAAVDVLWDLSSYKHSIPVVRVSGAVPLLLENLQVGTAEIRERVSGAVAQLSYDEDDRRALADAGVIPILMRLLRDESEEVKDNAAEALINFSEDPLLRERISEAFDTPTFQDTVNRLVRIHRTDEHINQSLRRMADEQLAREHEYG</sequence>
<dbReference type="InterPro" id="IPR011989">
    <property type="entry name" value="ARM-like"/>
</dbReference>